<evidence type="ECO:0000313" key="2">
    <source>
        <dbReference type="EMBL" id="KAH7363027.1"/>
    </source>
</evidence>
<evidence type="ECO:0000313" key="3">
    <source>
        <dbReference type="Proteomes" id="UP000813385"/>
    </source>
</evidence>
<comment type="caution">
    <text evidence="2">The sequence shown here is derived from an EMBL/GenBank/DDBJ whole genome shotgun (WGS) entry which is preliminary data.</text>
</comment>
<keyword evidence="3" id="KW-1185">Reference proteome</keyword>
<accession>A0A8K0X3T2</accession>
<evidence type="ECO:0000256" key="1">
    <source>
        <dbReference type="SAM" id="MobiDB-lite"/>
    </source>
</evidence>
<protein>
    <submittedName>
        <fullName evidence="2">Uncharacterized protein</fullName>
    </submittedName>
</protein>
<name>A0A8K0X3T2_9PEZI</name>
<proteinExistence type="predicted"/>
<dbReference type="EMBL" id="JAGPXD010000003">
    <property type="protein sequence ID" value="KAH7363027.1"/>
    <property type="molecule type" value="Genomic_DNA"/>
</dbReference>
<gene>
    <name evidence="2" type="ORF">B0T11DRAFT_281934</name>
</gene>
<dbReference type="AlphaFoldDB" id="A0A8K0X3T2"/>
<organism evidence="2 3">
    <name type="scientific">Plectosphaerella cucumerina</name>
    <dbReference type="NCBI Taxonomy" id="40658"/>
    <lineage>
        <taxon>Eukaryota</taxon>
        <taxon>Fungi</taxon>
        <taxon>Dikarya</taxon>
        <taxon>Ascomycota</taxon>
        <taxon>Pezizomycotina</taxon>
        <taxon>Sordariomycetes</taxon>
        <taxon>Hypocreomycetidae</taxon>
        <taxon>Glomerellales</taxon>
        <taxon>Plectosphaerellaceae</taxon>
        <taxon>Plectosphaerella</taxon>
    </lineage>
</organism>
<reference evidence="2" key="1">
    <citation type="journal article" date="2021" name="Nat. Commun.">
        <title>Genetic determinants of endophytism in the Arabidopsis root mycobiome.</title>
        <authorList>
            <person name="Mesny F."/>
            <person name="Miyauchi S."/>
            <person name="Thiergart T."/>
            <person name="Pickel B."/>
            <person name="Atanasova L."/>
            <person name="Karlsson M."/>
            <person name="Huettel B."/>
            <person name="Barry K.W."/>
            <person name="Haridas S."/>
            <person name="Chen C."/>
            <person name="Bauer D."/>
            <person name="Andreopoulos W."/>
            <person name="Pangilinan J."/>
            <person name="LaButti K."/>
            <person name="Riley R."/>
            <person name="Lipzen A."/>
            <person name="Clum A."/>
            <person name="Drula E."/>
            <person name="Henrissat B."/>
            <person name="Kohler A."/>
            <person name="Grigoriev I.V."/>
            <person name="Martin F.M."/>
            <person name="Hacquard S."/>
        </authorList>
    </citation>
    <scope>NUCLEOTIDE SEQUENCE</scope>
    <source>
        <strain evidence="2">MPI-CAGE-AT-0016</strain>
    </source>
</reference>
<sequence>MRPRRRQITLVTFMLSPETPPQRTIRRQPSIRRGHSIIVALPGSFGGAPPAKETRGHWPRRQRAQSRASRCRPDAAKFGDHGVVQTVSGGPAPCASAPGWVRCCAWRARAVRGNRPVGESVGSWPALFGCCPLQMATLSSGSCQTPSEVAGWDAAGVAALS</sequence>
<feature type="region of interest" description="Disordered" evidence="1">
    <location>
        <begin position="42"/>
        <end position="75"/>
    </location>
</feature>
<dbReference type="Proteomes" id="UP000813385">
    <property type="component" value="Unassembled WGS sequence"/>
</dbReference>